<feature type="domain" description="WDGH" evidence="1">
    <location>
        <begin position="73"/>
        <end position="168"/>
    </location>
</feature>
<gene>
    <name evidence="2" type="ORF">FYJ69_03675</name>
</gene>
<evidence type="ECO:0000313" key="3">
    <source>
        <dbReference type="Proteomes" id="UP000434342"/>
    </source>
</evidence>
<reference evidence="2 3" key="1">
    <citation type="submission" date="2019-08" db="EMBL/GenBank/DDBJ databases">
        <title>In-depth cultivation of the pig gut microbiome towards novel bacterial diversity and tailored functional studies.</title>
        <authorList>
            <person name="Wylensek D."/>
            <person name="Hitch T.C.A."/>
            <person name="Clavel T."/>
        </authorList>
    </citation>
    <scope>NUCLEOTIDE SEQUENCE [LARGE SCALE GENOMIC DNA]</scope>
    <source>
        <strain evidence="2 3">WB01_CNA04</strain>
    </source>
</reference>
<organism evidence="2 3">
    <name type="scientific">Parafannyhessea umbonata</name>
    <dbReference type="NCBI Taxonomy" id="604330"/>
    <lineage>
        <taxon>Bacteria</taxon>
        <taxon>Bacillati</taxon>
        <taxon>Actinomycetota</taxon>
        <taxon>Coriobacteriia</taxon>
        <taxon>Coriobacteriales</taxon>
        <taxon>Atopobiaceae</taxon>
        <taxon>Parafannyhessea</taxon>
    </lineage>
</organism>
<comment type="caution">
    <text evidence="2">The sequence shown here is derived from an EMBL/GenBank/DDBJ whole genome shotgun (WGS) entry which is preliminary data.</text>
</comment>
<dbReference type="AlphaFoldDB" id="A0A6N7X9R6"/>
<name>A0A6N7X9R6_9ACTN</name>
<sequence length="179" mass="20673">MGPTSESERRAVSERLRAAAKTKSGSADYLWNRLEIAVNGWKFGDDIDESYVFDNDVLSRLAELIDPPEITEDTSDGYHTFGQLYYQRMVLFAVLVQEHKDCAWKSWNHEDGEPCFGGGWFLVTIDTPRGAYGYHFEEKYWRLFDCAELPKAKHWDGYTEENVNRLFSLNCYEVSGDAE</sequence>
<dbReference type="Pfam" id="PF25311">
    <property type="entry name" value="WDGH"/>
    <property type="match status" value="1"/>
</dbReference>
<dbReference type="EMBL" id="VUND01000001">
    <property type="protein sequence ID" value="MST60019.1"/>
    <property type="molecule type" value="Genomic_DNA"/>
</dbReference>
<protein>
    <recommendedName>
        <fullName evidence="1">WDGH domain-containing protein</fullName>
    </recommendedName>
</protein>
<dbReference type="InterPro" id="IPR057362">
    <property type="entry name" value="WDGH"/>
</dbReference>
<dbReference type="Proteomes" id="UP000434342">
    <property type="component" value="Unassembled WGS sequence"/>
</dbReference>
<evidence type="ECO:0000313" key="2">
    <source>
        <dbReference type="EMBL" id="MST60019.1"/>
    </source>
</evidence>
<dbReference type="RefSeq" id="WP_154540093.1">
    <property type="nucleotide sequence ID" value="NZ_VUND01000001.1"/>
</dbReference>
<evidence type="ECO:0000259" key="1">
    <source>
        <dbReference type="Pfam" id="PF25311"/>
    </source>
</evidence>
<accession>A0A6N7X9R6</accession>
<proteinExistence type="predicted"/>